<sequence length="120" mass="13056">MCNAGSPPYYAVFLISAQLLWDGLCTSANCAASEGHAFVAVAEGCCRTSERTMRMSACERNMPLQRNRRPWMLTIASIDICLPSQLPSQITMTWTPDPSSLTEGILEAGPYRALIGFAPP</sequence>
<accession>A0ABR3DUK8</accession>
<dbReference type="Proteomes" id="UP001451303">
    <property type="component" value="Unassembled WGS sequence"/>
</dbReference>
<proteinExistence type="predicted"/>
<feature type="signal peptide" evidence="1">
    <location>
        <begin position="1"/>
        <end position="27"/>
    </location>
</feature>
<gene>
    <name evidence="2" type="ORF">QR685DRAFT_434325</name>
</gene>
<feature type="chain" id="PRO_5047522428" description="Secreted protein" evidence="1">
    <location>
        <begin position="28"/>
        <end position="120"/>
    </location>
</feature>
<name>A0ABR3DUK8_NEUIN</name>
<keyword evidence="1" id="KW-0732">Signal</keyword>
<evidence type="ECO:0000313" key="2">
    <source>
        <dbReference type="EMBL" id="KAL0476008.1"/>
    </source>
</evidence>
<reference evidence="2 3" key="1">
    <citation type="submission" date="2023-09" db="EMBL/GenBank/DDBJ databases">
        <title>Multi-omics analysis of a traditional fermented food reveals byproduct-associated fungal strains for waste-to-food upcycling.</title>
        <authorList>
            <consortium name="Lawrence Berkeley National Laboratory"/>
            <person name="Rekdal V.M."/>
            <person name="Villalobos-Escobedo J.M."/>
            <person name="Rodriguez-Valeron N."/>
            <person name="Garcia M.O."/>
            <person name="Vasquez D.P."/>
            <person name="Damayanti I."/>
            <person name="Sorensen P.M."/>
            <person name="Baidoo E.E."/>
            <person name="De Carvalho A.C."/>
            <person name="Riley R."/>
            <person name="Lipzen A."/>
            <person name="He G."/>
            <person name="Yan M."/>
            <person name="Haridas S."/>
            <person name="Daum C."/>
            <person name="Yoshinaga Y."/>
            <person name="Ng V."/>
            <person name="Grigoriev I.V."/>
            <person name="Munk R."/>
            <person name="Nuraida L."/>
            <person name="Wijaya C.H."/>
            <person name="Morales P.-C."/>
            <person name="Keasling J.D."/>
        </authorList>
    </citation>
    <scope>NUCLEOTIDE SEQUENCE [LARGE SCALE GENOMIC DNA]</scope>
    <source>
        <strain evidence="2 3">FGSC 2613</strain>
    </source>
</reference>
<organism evidence="2 3">
    <name type="scientific">Neurospora intermedia</name>
    <dbReference type="NCBI Taxonomy" id="5142"/>
    <lineage>
        <taxon>Eukaryota</taxon>
        <taxon>Fungi</taxon>
        <taxon>Dikarya</taxon>
        <taxon>Ascomycota</taxon>
        <taxon>Pezizomycotina</taxon>
        <taxon>Sordariomycetes</taxon>
        <taxon>Sordariomycetidae</taxon>
        <taxon>Sordariales</taxon>
        <taxon>Sordariaceae</taxon>
        <taxon>Neurospora</taxon>
    </lineage>
</organism>
<comment type="caution">
    <text evidence="2">The sequence shown here is derived from an EMBL/GenBank/DDBJ whole genome shotgun (WGS) entry which is preliminary data.</text>
</comment>
<evidence type="ECO:0000313" key="3">
    <source>
        <dbReference type="Proteomes" id="UP001451303"/>
    </source>
</evidence>
<evidence type="ECO:0000256" key="1">
    <source>
        <dbReference type="SAM" id="SignalP"/>
    </source>
</evidence>
<evidence type="ECO:0008006" key="4">
    <source>
        <dbReference type="Google" id="ProtNLM"/>
    </source>
</evidence>
<dbReference type="EMBL" id="JAVLET010000001">
    <property type="protein sequence ID" value="KAL0476008.1"/>
    <property type="molecule type" value="Genomic_DNA"/>
</dbReference>
<keyword evidence="3" id="KW-1185">Reference proteome</keyword>
<protein>
    <recommendedName>
        <fullName evidence="4">Secreted protein</fullName>
    </recommendedName>
</protein>